<reference evidence="5" key="1">
    <citation type="submission" date="2017-06" db="EMBL/GenBank/DDBJ databases">
        <title>Complete Genome Sequence of Mycobacterium shigaense.</title>
        <authorList>
            <person name="Fukano H."/>
            <person name="Yoshida M."/>
            <person name="Kazumi Y."/>
            <person name="Ogura Y."/>
            <person name="Mitarai S."/>
            <person name="Hayashi T."/>
            <person name="Hoshino Y."/>
        </authorList>
    </citation>
    <scope>NUCLEOTIDE SEQUENCE [LARGE SCALE GENOMIC DNA]</scope>
    <source>
        <strain evidence="5">UN-152</strain>
    </source>
</reference>
<accession>A0A1Z4EM19</accession>
<evidence type="ECO:0000256" key="2">
    <source>
        <dbReference type="SAM" id="Phobius"/>
    </source>
</evidence>
<keyword evidence="2" id="KW-1133">Transmembrane helix</keyword>
<protein>
    <submittedName>
        <fullName evidence="4">Membrane protein</fullName>
    </submittedName>
</protein>
<feature type="compositionally biased region" description="Basic and acidic residues" evidence="1">
    <location>
        <begin position="267"/>
        <end position="291"/>
    </location>
</feature>
<feature type="transmembrane region" description="Helical" evidence="2">
    <location>
        <begin position="29"/>
        <end position="48"/>
    </location>
</feature>
<organism evidence="4 5">
    <name type="scientific">Mycobacterium shigaense</name>
    <dbReference type="NCBI Taxonomy" id="722731"/>
    <lineage>
        <taxon>Bacteria</taxon>
        <taxon>Bacillati</taxon>
        <taxon>Actinomycetota</taxon>
        <taxon>Actinomycetes</taxon>
        <taxon>Mycobacteriales</taxon>
        <taxon>Mycobacteriaceae</taxon>
        <taxon>Mycobacterium</taxon>
        <taxon>Mycobacterium simiae complex</taxon>
    </lineage>
</organism>
<evidence type="ECO:0000313" key="5">
    <source>
        <dbReference type="Proteomes" id="UP000217736"/>
    </source>
</evidence>
<feature type="transmembrane region" description="Helical" evidence="2">
    <location>
        <begin position="98"/>
        <end position="118"/>
    </location>
</feature>
<keyword evidence="2" id="KW-0472">Membrane</keyword>
<dbReference type="Proteomes" id="UP000217736">
    <property type="component" value="Chromosome"/>
</dbReference>
<keyword evidence="5" id="KW-1185">Reference proteome</keyword>
<dbReference type="AlphaFoldDB" id="A0A1Z4EM19"/>
<feature type="domain" description="DUF6542" evidence="3">
    <location>
        <begin position="1"/>
        <end position="118"/>
    </location>
</feature>
<gene>
    <name evidence="4" type="ORF">MSG_03918</name>
</gene>
<dbReference type="KEGG" id="mshg:MSG_03918"/>
<dbReference type="Pfam" id="PF20177">
    <property type="entry name" value="DUF6542"/>
    <property type="match status" value="1"/>
</dbReference>
<evidence type="ECO:0000259" key="3">
    <source>
        <dbReference type="Pfam" id="PF20177"/>
    </source>
</evidence>
<feature type="compositionally biased region" description="Basic and acidic residues" evidence="1">
    <location>
        <begin position="345"/>
        <end position="355"/>
    </location>
</feature>
<keyword evidence="2" id="KW-0812">Transmembrane</keyword>
<dbReference type="InterPro" id="IPR046672">
    <property type="entry name" value="DUF6542"/>
</dbReference>
<proteinExistence type="predicted"/>
<dbReference type="EMBL" id="AP018164">
    <property type="protein sequence ID" value="BAX94044.1"/>
    <property type="molecule type" value="Genomic_DNA"/>
</dbReference>
<evidence type="ECO:0000313" key="4">
    <source>
        <dbReference type="EMBL" id="BAX94044.1"/>
    </source>
</evidence>
<feature type="transmembrane region" description="Helical" evidence="2">
    <location>
        <begin position="60"/>
        <end position="78"/>
    </location>
</feature>
<name>A0A1Z4EM19_9MYCO</name>
<feature type="region of interest" description="Disordered" evidence="1">
    <location>
        <begin position="160"/>
        <end position="376"/>
    </location>
</feature>
<sequence length="376" mass="41020">MPWWTALLIAVTTTAIGYGIDAGSGHKQLTSVFAGFYIAGCVVAVLAVRQEGLFTAIIQPPLILFCAVPGAYWLFHGGQLGGLKDLLINCGYPLIERFPLMLGTAGGILLIGLVRWYFGKSYRPGAAEGTADATAHPAGAKSFFLSGVGEKLNSLLGVAAPSHEGADDDGEASADAKRDRSTRTSQRRAPATGRGTGNGRAGTRSARAGSRHTRPSLDDDQDPAAEPRRRRRPAPPRDFDPADDPRRSRRRPRPQDDSDPRGQSPRQGRERGYREPYERSAPRSGRFDGYNRYESGGARRFAPYEGYDPYDAPSEPRRRRPTPNGTNGSGPTHHPISQVRYRGSGPDEERTERPSRPRAHGRSQSPSRADSREYDV</sequence>
<feature type="compositionally biased region" description="Basic and acidic residues" evidence="1">
    <location>
        <begin position="235"/>
        <end position="246"/>
    </location>
</feature>
<evidence type="ECO:0000256" key="1">
    <source>
        <dbReference type="SAM" id="MobiDB-lite"/>
    </source>
</evidence>